<evidence type="ECO:0000313" key="3">
    <source>
        <dbReference type="Proteomes" id="UP000276133"/>
    </source>
</evidence>
<feature type="coiled-coil region" evidence="1">
    <location>
        <begin position="30"/>
        <end position="237"/>
    </location>
</feature>
<keyword evidence="1" id="KW-0175">Coiled coil</keyword>
<feature type="coiled-coil region" evidence="1">
    <location>
        <begin position="335"/>
        <end position="369"/>
    </location>
</feature>
<sequence length="468" mass="55455">MDIKRSIILIMKEELIKELVANSKITNRLNVQLKQKIELMEKEIIQYKSEMSDLHRQTQVVASSSGRTSDLELKKKLEHAQNRIMELEANRNKVNLEKKLSDLEIAYGKLKQQNDLLQKKVKDDADKKLRLEKDYEKEQQRLKELETKSEKQQQILKKKTEDLAQAQRRLRSASQSAPDTEQKHWVEQEMEKILHEKQQIELFKEELIKREELIRKKECLIKEKDKLEDKKSKNLEESHLSLIKQRKYLDEKLNNGAELTAQEERRIFEIDEAIEALEVAIEYENDSIREKQVKLKDSVYFDNPTKKISESVLEKFSDLPSEESRVLLKKFFVKIIDLKEQEQKIKLDNSELELQIEEQTKTIEQLRSALKQNISASTDTKLLEQKTRNEKMIKMLQQQLNDSSSRVALLEREIESYREKIIKLKQKYQDQHLESESLMSILNSHRENASSVVNVKIFFLIIRRADKD</sequence>
<dbReference type="Proteomes" id="UP000276133">
    <property type="component" value="Unassembled WGS sequence"/>
</dbReference>
<name>A0A3M7RE08_BRAPC</name>
<comment type="caution">
    <text evidence="2">The sequence shown here is derived from an EMBL/GenBank/DDBJ whole genome shotgun (WGS) entry which is preliminary data.</text>
</comment>
<gene>
    <name evidence="2" type="ORF">BpHYR1_010394</name>
</gene>
<dbReference type="STRING" id="10195.A0A3M7RE08"/>
<protein>
    <submittedName>
        <fullName evidence="2">Kinesin KIF7</fullName>
        <ecNumber evidence="2">3.6.1.15</ecNumber>
    </submittedName>
</protein>
<dbReference type="OrthoDB" id="3176171at2759"/>
<dbReference type="EMBL" id="REGN01003626">
    <property type="protein sequence ID" value="RNA21689.1"/>
    <property type="molecule type" value="Genomic_DNA"/>
</dbReference>
<organism evidence="2 3">
    <name type="scientific">Brachionus plicatilis</name>
    <name type="common">Marine rotifer</name>
    <name type="synonym">Brachionus muelleri</name>
    <dbReference type="NCBI Taxonomy" id="10195"/>
    <lineage>
        <taxon>Eukaryota</taxon>
        <taxon>Metazoa</taxon>
        <taxon>Spiralia</taxon>
        <taxon>Gnathifera</taxon>
        <taxon>Rotifera</taxon>
        <taxon>Eurotatoria</taxon>
        <taxon>Monogononta</taxon>
        <taxon>Pseudotrocha</taxon>
        <taxon>Ploima</taxon>
        <taxon>Brachionidae</taxon>
        <taxon>Brachionus</taxon>
    </lineage>
</organism>
<reference evidence="2 3" key="1">
    <citation type="journal article" date="2018" name="Sci. Rep.">
        <title>Genomic signatures of local adaptation to the degree of environmental predictability in rotifers.</title>
        <authorList>
            <person name="Franch-Gras L."/>
            <person name="Hahn C."/>
            <person name="Garcia-Roger E.M."/>
            <person name="Carmona M.J."/>
            <person name="Serra M."/>
            <person name="Gomez A."/>
        </authorList>
    </citation>
    <scope>NUCLEOTIDE SEQUENCE [LARGE SCALE GENOMIC DNA]</scope>
    <source>
        <strain evidence="2">HYR1</strain>
    </source>
</reference>
<dbReference type="EC" id="3.6.1.15" evidence="2"/>
<dbReference type="GO" id="GO:0017111">
    <property type="term" value="F:ribonucleoside triphosphate phosphatase activity"/>
    <property type="evidence" value="ECO:0007669"/>
    <property type="project" value="UniProtKB-EC"/>
</dbReference>
<evidence type="ECO:0000313" key="2">
    <source>
        <dbReference type="EMBL" id="RNA21689.1"/>
    </source>
</evidence>
<evidence type="ECO:0000256" key="1">
    <source>
        <dbReference type="SAM" id="Coils"/>
    </source>
</evidence>
<proteinExistence type="predicted"/>
<feature type="coiled-coil region" evidence="1">
    <location>
        <begin position="393"/>
        <end position="434"/>
    </location>
</feature>
<accession>A0A3M7RE08</accession>
<keyword evidence="3" id="KW-1185">Reference proteome</keyword>
<keyword evidence="2" id="KW-0378">Hydrolase</keyword>
<dbReference type="AlphaFoldDB" id="A0A3M7RE08"/>